<proteinExistence type="predicted"/>
<gene>
    <name evidence="2" type="ORF">BJ989_002562</name>
</gene>
<comment type="caution">
    <text evidence="2">The sequence shown here is derived from an EMBL/GenBank/DDBJ whole genome shotgun (WGS) entry which is preliminary data.</text>
</comment>
<dbReference type="GO" id="GO:0016787">
    <property type="term" value="F:hydrolase activity"/>
    <property type="evidence" value="ECO:0007669"/>
    <property type="project" value="UniProtKB-KW"/>
</dbReference>
<sequence>MLDSLAPARRRTVLGAAALAAVLVVAALTAVVLVQRADRVDPVAQDRLGPVLLVPGYGGATGGLERLAASLQVGGRRTQVVRPSAPTGDLRAQAAELGEVVDRLLAAGAPSVDVVGYSAGGVVVRWWVEELGGASQARRVVTLASPHAGTDLAALGAGLGGDACPEACRQLAPDSDLLRRLPVDDVAEGPRWTAVWTEDDRTVVPPDSGRLAGPGVLSYSLQSVCPGLVLGHAEVPAHPVVAAAVEAALGTPAPTPPDPAVCDGPGAGVSP</sequence>
<dbReference type="Proteomes" id="UP000544110">
    <property type="component" value="Unassembled WGS sequence"/>
</dbReference>
<keyword evidence="2" id="KW-0378">Hydrolase</keyword>
<dbReference type="EMBL" id="JACCAC010000001">
    <property type="protein sequence ID" value="NYG56258.1"/>
    <property type="molecule type" value="Genomic_DNA"/>
</dbReference>
<evidence type="ECO:0000313" key="2">
    <source>
        <dbReference type="EMBL" id="NYG56258.1"/>
    </source>
</evidence>
<dbReference type="AlphaFoldDB" id="A0A7Y9RXA6"/>
<evidence type="ECO:0000313" key="3">
    <source>
        <dbReference type="Proteomes" id="UP000544110"/>
    </source>
</evidence>
<keyword evidence="3" id="KW-1185">Reference proteome</keyword>
<accession>A0A7Y9RXA6</accession>
<reference evidence="2 3" key="1">
    <citation type="submission" date="2020-07" db="EMBL/GenBank/DDBJ databases">
        <title>Sequencing the genomes of 1000 actinobacteria strains.</title>
        <authorList>
            <person name="Klenk H.-P."/>
        </authorList>
    </citation>
    <scope>NUCLEOTIDE SEQUENCE [LARGE SCALE GENOMIC DNA]</scope>
    <source>
        <strain evidence="2 3">DSM 24552</strain>
    </source>
</reference>
<protein>
    <submittedName>
        <fullName evidence="2">Triacylglycerol esterase/lipase EstA (Alpha/beta hydrolase family)</fullName>
    </submittedName>
</protein>
<dbReference type="RefSeq" id="WP_179518542.1">
    <property type="nucleotide sequence ID" value="NZ_JACCAC010000001.1"/>
</dbReference>
<feature type="region of interest" description="Disordered" evidence="1">
    <location>
        <begin position="252"/>
        <end position="271"/>
    </location>
</feature>
<name>A0A7Y9RXA6_9ACTN</name>
<evidence type="ECO:0000256" key="1">
    <source>
        <dbReference type="SAM" id="MobiDB-lite"/>
    </source>
</evidence>
<dbReference type="SUPFAM" id="SSF53474">
    <property type="entry name" value="alpha/beta-Hydrolases"/>
    <property type="match status" value="1"/>
</dbReference>
<dbReference type="Gene3D" id="3.40.50.1820">
    <property type="entry name" value="alpha/beta hydrolase"/>
    <property type="match status" value="1"/>
</dbReference>
<dbReference type="InterPro" id="IPR029058">
    <property type="entry name" value="AB_hydrolase_fold"/>
</dbReference>
<organism evidence="2 3">
    <name type="scientific">Nocardioides perillae</name>
    <dbReference type="NCBI Taxonomy" id="1119534"/>
    <lineage>
        <taxon>Bacteria</taxon>
        <taxon>Bacillati</taxon>
        <taxon>Actinomycetota</taxon>
        <taxon>Actinomycetes</taxon>
        <taxon>Propionibacteriales</taxon>
        <taxon>Nocardioidaceae</taxon>
        <taxon>Nocardioides</taxon>
    </lineage>
</organism>